<comment type="caution">
    <text evidence="2">The sequence shown here is derived from an EMBL/GenBank/DDBJ whole genome shotgun (WGS) entry which is preliminary data.</text>
</comment>
<proteinExistence type="predicted"/>
<keyword evidence="3" id="KW-1185">Reference proteome</keyword>
<evidence type="ECO:0000313" key="2">
    <source>
        <dbReference type="EMBL" id="MDO7836759.1"/>
    </source>
</evidence>
<name>A0ABT8ZQE5_9SPHN</name>
<dbReference type="RefSeq" id="WP_304537177.1">
    <property type="nucleotide sequence ID" value="NZ_JAUQOM010000011.1"/>
</dbReference>
<sequence length="86" mass="9133">MNDLDQMLGAVRAMPADARLADMEDAVMMGVAKRRDQMTARRSLMLAGIMAIGIGWMGSIVPATPAQASPLPIGMSDYAPSRLLGQ</sequence>
<protein>
    <submittedName>
        <fullName evidence="2">Uncharacterized protein</fullName>
    </submittedName>
</protein>
<reference evidence="2" key="1">
    <citation type="submission" date="2023-07" db="EMBL/GenBank/DDBJ databases">
        <title>Bacterial whole genome sequence for Sphingobium sp. HBC34.</title>
        <authorList>
            <person name="Le V."/>
            <person name="Ko S.-R."/>
            <person name="Ahn C.-Y."/>
            <person name="Oh H.-M."/>
        </authorList>
    </citation>
    <scope>NUCLEOTIDE SEQUENCE</scope>
    <source>
        <strain evidence="2">HBC34</strain>
    </source>
</reference>
<dbReference type="Proteomes" id="UP001176471">
    <property type="component" value="Unassembled WGS sequence"/>
</dbReference>
<feature type="transmembrane region" description="Helical" evidence="1">
    <location>
        <begin position="43"/>
        <end position="61"/>
    </location>
</feature>
<keyword evidence="1" id="KW-0812">Transmembrane</keyword>
<dbReference type="EMBL" id="JAUQOM010000011">
    <property type="protein sequence ID" value="MDO7836759.1"/>
    <property type="molecule type" value="Genomic_DNA"/>
</dbReference>
<gene>
    <name evidence="2" type="ORF">Q4610_17055</name>
</gene>
<accession>A0ABT8ZQE5</accession>
<keyword evidence="1" id="KW-1133">Transmembrane helix</keyword>
<evidence type="ECO:0000313" key="3">
    <source>
        <dbReference type="Proteomes" id="UP001176471"/>
    </source>
</evidence>
<evidence type="ECO:0000256" key="1">
    <source>
        <dbReference type="SAM" id="Phobius"/>
    </source>
</evidence>
<keyword evidence="1" id="KW-0472">Membrane</keyword>
<organism evidence="2 3">
    <name type="scientific">Sphingobium cyanobacteriorum</name>
    <dbReference type="NCBI Taxonomy" id="3063954"/>
    <lineage>
        <taxon>Bacteria</taxon>
        <taxon>Pseudomonadati</taxon>
        <taxon>Pseudomonadota</taxon>
        <taxon>Alphaproteobacteria</taxon>
        <taxon>Sphingomonadales</taxon>
        <taxon>Sphingomonadaceae</taxon>
        <taxon>Sphingobium</taxon>
    </lineage>
</organism>